<accession>A0ABD3JTE2</accession>
<evidence type="ECO:0000259" key="1">
    <source>
        <dbReference type="Pfam" id="PF14111"/>
    </source>
</evidence>
<protein>
    <recommendedName>
        <fullName evidence="1">DUF4283 domain-containing protein</fullName>
    </recommendedName>
</protein>
<evidence type="ECO:0000313" key="2">
    <source>
        <dbReference type="EMBL" id="KAL3730900.1"/>
    </source>
</evidence>
<dbReference type="PANTHER" id="PTHR31286:SF99">
    <property type="entry name" value="DUF4283 DOMAIN-CONTAINING PROTEIN"/>
    <property type="match status" value="1"/>
</dbReference>
<dbReference type="PANTHER" id="PTHR31286">
    <property type="entry name" value="GLYCINE-RICH CELL WALL STRUCTURAL PROTEIN 1.8-LIKE"/>
    <property type="match status" value="1"/>
</dbReference>
<evidence type="ECO:0000313" key="3">
    <source>
        <dbReference type="Proteomes" id="UP001634007"/>
    </source>
</evidence>
<dbReference type="Pfam" id="PF14111">
    <property type="entry name" value="DUF4283"/>
    <property type="match status" value="1"/>
</dbReference>
<keyword evidence="3" id="KW-1185">Reference proteome</keyword>
<reference evidence="2 3" key="1">
    <citation type="submission" date="2024-11" db="EMBL/GenBank/DDBJ databases">
        <title>Chromosome-level genome assembly of Eucalyptus globulus Labill. provides insights into its genome evolution.</title>
        <authorList>
            <person name="Li X."/>
        </authorList>
    </citation>
    <scope>NUCLEOTIDE SEQUENCE [LARGE SCALE GENOMIC DNA]</scope>
    <source>
        <strain evidence="2">CL2024</strain>
        <tissue evidence="2">Fresh tender leaves</tissue>
    </source>
</reference>
<feature type="domain" description="DUF4283" evidence="1">
    <location>
        <begin position="40"/>
        <end position="114"/>
    </location>
</feature>
<gene>
    <name evidence="2" type="ORF">ACJRO7_027857</name>
</gene>
<comment type="caution">
    <text evidence="2">The sequence shown here is derived from an EMBL/GenBank/DDBJ whole genome shotgun (WGS) entry which is preliminary data.</text>
</comment>
<dbReference type="Proteomes" id="UP001634007">
    <property type="component" value="Unassembled WGS sequence"/>
</dbReference>
<dbReference type="AlphaFoldDB" id="A0ABD3JTE2"/>
<organism evidence="2 3">
    <name type="scientific">Eucalyptus globulus</name>
    <name type="common">Tasmanian blue gum</name>
    <dbReference type="NCBI Taxonomy" id="34317"/>
    <lineage>
        <taxon>Eukaryota</taxon>
        <taxon>Viridiplantae</taxon>
        <taxon>Streptophyta</taxon>
        <taxon>Embryophyta</taxon>
        <taxon>Tracheophyta</taxon>
        <taxon>Spermatophyta</taxon>
        <taxon>Magnoliopsida</taxon>
        <taxon>eudicotyledons</taxon>
        <taxon>Gunneridae</taxon>
        <taxon>Pentapetalae</taxon>
        <taxon>rosids</taxon>
        <taxon>malvids</taxon>
        <taxon>Myrtales</taxon>
        <taxon>Myrtaceae</taxon>
        <taxon>Myrtoideae</taxon>
        <taxon>Eucalypteae</taxon>
        <taxon>Eucalyptus</taxon>
    </lineage>
</organism>
<name>A0ABD3JTE2_EUCGL</name>
<dbReference type="InterPro" id="IPR040256">
    <property type="entry name" value="At4g02000-like"/>
</dbReference>
<dbReference type="InterPro" id="IPR025558">
    <property type="entry name" value="DUF4283"/>
</dbReference>
<proteinExistence type="predicted"/>
<sequence length="172" mass="20058">MESKEENEMRLAALCKSLGHLWSEEDVVEISDEIPQQKREECRRTLFGKLFSKPNVNYPTFIATMTKAWKVEGVICSQKEPGLFTFIFPTEEEKQRILRNSPWSYSTNLLVLQQCLPEIPEHCYEFSKAAFWIRIGGVPPGWRIEKVFNDLGKRLRKVIEVQLDSINHAQNK</sequence>
<dbReference type="EMBL" id="JBJKBG010000007">
    <property type="protein sequence ID" value="KAL3730900.1"/>
    <property type="molecule type" value="Genomic_DNA"/>
</dbReference>